<feature type="compositionally biased region" description="Low complexity" evidence="2">
    <location>
        <begin position="9"/>
        <end position="23"/>
    </location>
</feature>
<name>A0AAN6KXT2_9PEZI</name>
<sequence length="306" mass="33606">MSQKRKRTPSASPPSDIYISPPITDRSSKFTAYYSPTPPPQTLQSHPLFRTASHKILAWRHESPQRPLPGQPPHYETGHDDDGEKHGGKTVEAVLKQLRVTGSLVVARWYGGVMLGPVRFAHMDECARSAVGKWREAEDEVAAKKRKVEVEGVERGRLARTLVERDGSIGVLRRMALEKEGRVREAMLAGMAEVEGGGGSDEVAGTAEVQSPAAAVVEVSPEKAAPGYPSMPIDRLRALDKARDATLAFLLKRISKAEADLAALDRSQSTQTMDAFTNGINIENSTPRCLLRQSHHDQQEVVRFET</sequence>
<keyword evidence="5" id="KW-1185">Reference proteome</keyword>
<evidence type="ECO:0000259" key="3">
    <source>
        <dbReference type="Pfam" id="PF01205"/>
    </source>
</evidence>
<dbReference type="AlphaFoldDB" id="A0AAN6KXT2"/>
<organism evidence="4 5">
    <name type="scientific">Friedmanniomyces endolithicus</name>
    <dbReference type="NCBI Taxonomy" id="329885"/>
    <lineage>
        <taxon>Eukaryota</taxon>
        <taxon>Fungi</taxon>
        <taxon>Dikarya</taxon>
        <taxon>Ascomycota</taxon>
        <taxon>Pezizomycotina</taxon>
        <taxon>Dothideomycetes</taxon>
        <taxon>Dothideomycetidae</taxon>
        <taxon>Mycosphaerellales</taxon>
        <taxon>Teratosphaeriaceae</taxon>
        <taxon>Friedmanniomyces</taxon>
    </lineage>
</organism>
<dbReference type="InterPro" id="IPR036956">
    <property type="entry name" value="Impact_N_sf"/>
</dbReference>
<dbReference type="PANTHER" id="PTHR16301">
    <property type="entry name" value="IMPACT-RELATED"/>
    <property type="match status" value="1"/>
</dbReference>
<protein>
    <recommendedName>
        <fullName evidence="3">Impact N-terminal domain-containing protein</fullName>
    </recommendedName>
</protein>
<dbReference type="Pfam" id="PF01205">
    <property type="entry name" value="Impact_N"/>
    <property type="match status" value="1"/>
</dbReference>
<feature type="region of interest" description="Disordered" evidence="2">
    <location>
        <begin position="63"/>
        <end position="87"/>
    </location>
</feature>
<dbReference type="InterPro" id="IPR001498">
    <property type="entry name" value="Impact_N"/>
</dbReference>
<evidence type="ECO:0000313" key="5">
    <source>
        <dbReference type="Proteomes" id="UP001175353"/>
    </source>
</evidence>
<feature type="region of interest" description="Disordered" evidence="2">
    <location>
        <begin position="1"/>
        <end position="24"/>
    </location>
</feature>
<dbReference type="EMBL" id="JAUJLE010000024">
    <property type="protein sequence ID" value="KAK1004750.1"/>
    <property type="molecule type" value="Genomic_DNA"/>
</dbReference>
<proteinExistence type="inferred from homology"/>
<reference evidence="4" key="1">
    <citation type="submission" date="2023-06" db="EMBL/GenBank/DDBJ databases">
        <title>Black Yeasts Isolated from many extreme environments.</title>
        <authorList>
            <person name="Coleine C."/>
            <person name="Stajich J.E."/>
            <person name="Selbmann L."/>
        </authorList>
    </citation>
    <scope>NUCLEOTIDE SEQUENCE</scope>
    <source>
        <strain evidence="4">CCFEE 5200</strain>
    </source>
</reference>
<dbReference type="InterPro" id="IPR023582">
    <property type="entry name" value="Impact"/>
</dbReference>
<feature type="compositionally biased region" description="Basic and acidic residues" evidence="2">
    <location>
        <begin position="76"/>
        <end position="87"/>
    </location>
</feature>
<gene>
    <name evidence="4" type="ORF">LTR91_004245</name>
</gene>
<dbReference type="SUPFAM" id="SSF54211">
    <property type="entry name" value="Ribosomal protein S5 domain 2-like"/>
    <property type="match status" value="1"/>
</dbReference>
<comment type="similarity">
    <text evidence="1">Belongs to the IMPACT family.</text>
</comment>
<dbReference type="GO" id="GO:0005737">
    <property type="term" value="C:cytoplasm"/>
    <property type="evidence" value="ECO:0007669"/>
    <property type="project" value="TreeGrafter"/>
</dbReference>
<evidence type="ECO:0000256" key="2">
    <source>
        <dbReference type="SAM" id="MobiDB-lite"/>
    </source>
</evidence>
<dbReference type="Proteomes" id="UP001175353">
    <property type="component" value="Unassembled WGS sequence"/>
</dbReference>
<dbReference type="Gene3D" id="3.30.230.30">
    <property type="entry name" value="Impact, N-terminal domain"/>
    <property type="match status" value="1"/>
</dbReference>
<comment type="caution">
    <text evidence="4">The sequence shown here is derived from an EMBL/GenBank/DDBJ whole genome shotgun (WGS) entry which is preliminary data.</text>
</comment>
<accession>A0AAN6KXT2</accession>
<evidence type="ECO:0000313" key="4">
    <source>
        <dbReference type="EMBL" id="KAK1004750.1"/>
    </source>
</evidence>
<dbReference type="InterPro" id="IPR020568">
    <property type="entry name" value="Ribosomal_Su5_D2-typ_SF"/>
</dbReference>
<dbReference type="PANTHER" id="PTHR16301:SF25">
    <property type="entry name" value="PROTEIN IMPACT"/>
    <property type="match status" value="1"/>
</dbReference>
<dbReference type="GO" id="GO:0140469">
    <property type="term" value="P:GCN2-mediated signaling"/>
    <property type="evidence" value="ECO:0007669"/>
    <property type="project" value="TreeGrafter"/>
</dbReference>
<feature type="domain" description="Impact N-terminal" evidence="3">
    <location>
        <begin position="27"/>
        <end position="131"/>
    </location>
</feature>
<dbReference type="GO" id="GO:0006446">
    <property type="term" value="P:regulation of translational initiation"/>
    <property type="evidence" value="ECO:0007669"/>
    <property type="project" value="TreeGrafter"/>
</dbReference>
<evidence type="ECO:0000256" key="1">
    <source>
        <dbReference type="ARBA" id="ARBA00007665"/>
    </source>
</evidence>